<sequence length="304" mass="34478">MRPWTPVIWAYALLVISPVGIAKEFTTSVVPETEVNVLKVYAVLAGISYKTLTSWDCESCSLFANTQLVDFFESKKERAVGYVAVNNDLKQVTLAFRGTDNAAQYITDLQFRLKRWPDAVKDSRVHHGFLDAYQTVADNLYKLSTEQLAKHSGYNLTIVGHSLGAGEYKIRRRDAVFACPTMLALASLASVDFVMRNKTLANMMTVTTFGQPRVGNKEYVAYYNSFNLATKRVVNKRDPVPHLPPRILGYRHTNEEFWIKPDNKDNQTIACPEVDNEANPDCSRSVKLSEYERIDHSWAWNIPL</sequence>
<evidence type="ECO:0000313" key="4">
    <source>
        <dbReference type="Proteomes" id="UP001150569"/>
    </source>
</evidence>
<organism evidence="3 4">
    <name type="scientific">Tieghemiomyces parasiticus</name>
    <dbReference type="NCBI Taxonomy" id="78921"/>
    <lineage>
        <taxon>Eukaryota</taxon>
        <taxon>Fungi</taxon>
        <taxon>Fungi incertae sedis</taxon>
        <taxon>Zoopagomycota</taxon>
        <taxon>Kickxellomycotina</taxon>
        <taxon>Dimargaritomycetes</taxon>
        <taxon>Dimargaritales</taxon>
        <taxon>Dimargaritaceae</taxon>
        <taxon>Tieghemiomyces</taxon>
    </lineage>
</organism>
<dbReference type="AlphaFoldDB" id="A0A9W8AED4"/>
<feature type="domain" description="Fungal lipase-type" evidence="2">
    <location>
        <begin position="94"/>
        <end position="166"/>
    </location>
</feature>
<comment type="caution">
    <text evidence="3">The sequence shown here is derived from an EMBL/GenBank/DDBJ whole genome shotgun (WGS) entry which is preliminary data.</text>
</comment>
<dbReference type="PANTHER" id="PTHR45856">
    <property type="entry name" value="ALPHA/BETA-HYDROLASES SUPERFAMILY PROTEIN"/>
    <property type="match status" value="1"/>
</dbReference>
<evidence type="ECO:0000259" key="2">
    <source>
        <dbReference type="Pfam" id="PF01764"/>
    </source>
</evidence>
<evidence type="ECO:0000313" key="3">
    <source>
        <dbReference type="EMBL" id="KAJ1925711.1"/>
    </source>
</evidence>
<dbReference type="CDD" id="cd00519">
    <property type="entry name" value="Lipase_3"/>
    <property type="match status" value="1"/>
</dbReference>
<dbReference type="Gene3D" id="3.40.50.1820">
    <property type="entry name" value="alpha/beta hydrolase"/>
    <property type="match status" value="2"/>
</dbReference>
<feature type="domain" description="Fungal lipase-type" evidence="2">
    <location>
        <begin position="184"/>
        <end position="246"/>
    </location>
</feature>
<accession>A0A9W8AED4</accession>
<dbReference type="InterPro" id="IPR029058">
    <property type="entry name" value="AB_hydrolase_fold"/>
</dbReference>
<dbReference type="SUPFAM" id="SSF53474">
    <property type="entry name" value="alpha/beta-Hydrolases"/>
    <property type="match status" value="1"/>
</dbReference>
<proteinExistence type="predicted"/>
<dbReference type="Pfam" id="PF01764">
    <property type="entry name" value="Lipase_3"/>
    <property type="match status" value="2"/>
</dbReference>
<reference evidence="3" key="1">
    <citation type="submission" date="2022-07" db="EMBL/GenBank/DDBJ databases">
        <title>Phylogenomic reconstructions and comparative analyses of Kickxellomycotina fungi.</title>
        <authorList>
            <person name="Reynolds N.K."/>
            <person name="Stajich J.E."/>
            <person name="Barry K."/>
            <person name="Grigoriev I.V."/>
            <person name="Crous P."/>
            <person name="Smith M.E."/>
        </authorList>
    </citation>
    <scope>NUCLEOTIDE SEQUENCE</scope>
    <source>
        <strain evidence="3">RSA 861</strain>
    </source>
</reference>
<feature type="chain" id="PRO_5040818358" description="Fungal lipase-type domain-containing protein" evidence="1">
    <location>
        <begin position="23"/>
        <end position="304"/>
    </location>
</feature>
<keyword evidence="4" id="KW-1185">Reference proteome</keyword>
<feature type="signal peptide" evidence="1">
    <location>
        <begin position="1"/>
        <end position="22"/>
    </location>
</feature>
<name>A0A9W8AED4_9FUNG</name>
<dbReference type="EMBL" id="JANBPT010000211">
    <property type="protein sequence ID" value="KAJ1925711.1"/>
    <property type="molecule type" value="Genomic_DNA"/>
</dbReference>
<dbReference type="InterPro" id="IPR002921">
    <property type="entry name" value="Fungal_lipase-type"/>
</dbReference>
<dbReference type="InterPro" id="IPR051218">
    <property type="entry name" value="Sec_MonoDiacylglyc_Lipase"/>
</dbReference>
<protein>
    <recommendedName>
        <fullName evidence="2">Fungal lipase-type domain-containing protein</fullName>
    </recommendedName>
</protein>
<dbReference type="PANTHER" id="PTHR45856:SF25">
    <property type="entry name" value="FUNGAL LIPASE-LIKE DOMAIN-CONTAINING PROTEIN"/>
    <property type="match status" value="1"/>
</dbReference>
<dbReference type="OrthoDB" id="438440at2759"/>
<gene>
    <name evidence="3" type="ORF">IWQ60_004387</name>
</gene>
<keyword evidence="1" id="KW-0732">Signal</keyword>
<evidence type="ECO:0000256" key="1">
    <source>
        <dbReference type="SAM" id="SignalP"/>
    </source>
</evidence>
<dbReference type="GO" id="GO:0006629">
    <property type="term" value="P:lipid metabolic process"/>
    <property type="evidence" value="ECO:0007669"/>
    <property type="project" value="InterPro"/>
</dbReference>
<dbReference type="Proteomes" id="UP001150569">
    <property type="component" value="Unassembled WGS sequence"/>
</dbReference>